<dbReference type="Proteomes" id="UP000184383">
    <property type="component" value="Unassembled WGS sequence"/>
</dbReference>
<evidence type="ECO:0000313" key="2">
    <source>
        <dbReference type="EMBL" id="OJJ36210.1"/>
    </source>
</evidence>
<feature type="transmembrane region" description="Helical" evidence="1">
    <location>
        <begin position="140"/>
        <end position="158"/>
    </location>
</feature>
<feature type="transmembrane region" description="Helical" evidence="1">
    <location>
        <begin position="18"/>
        <end position="40"/>
    </location>
</feature>
<feature type="transmembrane region" description="Helical" evidence="1">
    <location>
        <begin position="98"/>
        <end position="120"/>
    </location>
</feature>
<protein>
    <submittedName>
        <fullName evidence="2">Uncharacterized protein</fullName>
    </submittedName>
</protein>
<dbReference type="VEuPathDB" id="FungiDB:ASPWEDRAFT_537676"/>
<dbReference type="STRING" id="1073089.A0A1L9RMM5"/>
<gene>
    <name evidence="2" type="ORF">ASPWEDRAFT_537676</name>
</gene>
<sequence length="227" mass="26025">MTVGNSLKDHIFMRAWRLLWVAAIFGFVIASNMHNIIIIYSGRHELPTQCILKDVPHGLEISWQAHIYSTGPFVVSAIFWAWGLYMVTCILCPEGWDLLGRLFTPIVSFLNKALSFLSLPRLYMATVNRSTRNQGSITSWAWWVMSKIIFIPFLLYFTMVQLWCSQFKDLWRIGTSLVTLTCSIYGLKQSIEGDEYNHLPQDESDDDDNALGFGQIMSLLLLALPMF</sequence>
<proteinExistence type="predicted"/>
<evidence type="ECO:0000256" key="1">
    <source>
        <dbReference type="SAM" id="Phobius"/>
    </source>
</evidence>
<organism evidence="2 3">
    <name type="scientific">Aspergillus wentii DTO 134E9</name>
    <dbReference type="NCBI Taxonomy" id="1073089"/>
    <lineage>
        <taxon>Eukaryota</taxon>
        <taxon>Fungi</taxon>
        <taxon>Dikarya</taxon>
        <taxon>Ascomycota</taxon>
        <taxon>Pezizomycotina</taxon>
        <taxon>Eurotiomycetes</taxon>
        <taxon>Eurotiomycetidae</taxon>
        <taxon>Eurotiales</taxon>
        <taxon>Aspergillaceae</taxon>
        <taxon>Aspergillus</taxon>
        <taxon>Aspergillus subgen. Cremei</taxon>
    </lineage>
</organism>
<keyword evidence="1" id="KW-0472">Membrane</keyword>
<name>A0A1L9RMM5_ASPWE</name>
<evidence type="ECO:0000313" key="3">
    <source>
        <dbReference type="Proteomes" id="UP000184383"/>
    </source>
</evidence>
<keyword evidence="1" id="KW-0812">Transmembrane</keyword>
<dbReference type="EMBL" id="KV878212">
    <property type="protein sequence ID" value="OJJ36210.1"/>
    <property type="molecule type" value="Genomic_DNA"/>
</dbReference>
<keyword evidence="3" id="KW-1185">Reference proteome</keyword>
<dbReference type="RefSeq" id="XP_040689886.1">
    <property type="nucleotide sequence ID" value="XM_040837946.1"/>
</dbReference>
<accession>A0A1L9RMM5</accession>
<keyword evidence="1" id="KW-1133">Transmembrane helix</keyword>
<reference evidence="3" key="1">
    <citation type="journal article" date="2017" name="Genome Biol.">
        <title>Comparative genomics reveals high biological diversity and specific adaptations in the industrially and medically important fungal genus Aspergillus.</title>
        <authorList>
            <person name="de Vries R.P."/>
            <person name="Riley R."/>
            <person name="Wiebenga A."/>
            <person name="Aguilar-Osorio G."/>
            <person name="Amillis S."/>
            <person name="Uchima C.A."/>
            <person name="Anderluh G."/>
            <person name="Asadollahi M."/>
            <person name="Askin M."/>
            <person name="Barry K."/>
            <person name="Battaglia E."/>
            <person name="Bayram O."/>
            <person name="Benocci T."/>
            <person name="Braus-Stromeyer S.A."/>
            <person name="Caldana C."/>
            <person name="Canovas D."/>
            <person name="Cerqueira G.C."/>
            <person name="Chen F."/>
            <person name="Chen W."/>
            <person name="Choi C."/>
            <person name="Clum A."/>
            <person name="Dos Santos R.A."/>
            <person name="Damasio A.R."/>
            <person name="Diallinas G."/>
            <person name="Emri T."/>
            <person name="Fekete E."/>
            <person name="Flipphi M."/>
            <person name="Freyberg S."/>
            <person name="Gallo A."/>
            <person name="Gournas C."/>
            <person name="Habgood R."/>
            <person name="Hainaut M."/>
            <person name="Harispe M.L."/>
            <person name="Henrissat B."/>
            <person name="Hilden K.S."/>
            <person name="Hope R."/>
            <person name="Hossain A."/>
            <person name="Karabika E."/>
            <person name="Karaffa L."/>
            <person name="Karanyi Z."/>
            <person name="Krasevec N."/>
            <person name="Kuo A."/>
            <person name="Kusch H."/>
            <person name="LaButti K."/>
            <person name="Lagendijk E.L."/>
            <person name="Lapidus A."/>
            <person name="Levasseur A."/>
            <person name="Lindquist E."/>
            <person name="Lipzen A."/>
            <person name="Logrieco A.F."/>
            <person name="MacCabe A."/>
            <person name="Maekelae M.R."/>
            <person name="Malavazi I."/>
            <person name="Melin P."/>
            <person name="Meyer V."/>
            <person name="Mielnichuk N."/>
            <person name="Miskei M."/>
            <person name="Molnar A.P."/>
            <person name="Mule G."/>
            <person name="Ngan C.Y."/>
            <person name="Orejas M."/>
            <person name="Orosz E."/>
            <person name="Ouedraogo J.P."/>
            <person name="Overkamp K.M."/>
            <person name="Park H.-S."/>
            <person name="Perrone G."/>
            <person name="Piumi F."/>
            <person name="Punt P.J."/>
            <person name="Ram A.F."/>
            <person name="Ramon A."/>
            <person name="Rauscher S."/>
            <person name="Record E."/>
            <person name="Riano-Pachon D.M."/>
            <person name="Robert V."/>
            <person name="Roehrig J."/>
            <person name="Ruller R."/>
            <person name="Salamov A."/>
            <person name="Salih N.S."/>
            <person name="Samson R.A."/>
            <person name="Sandor E."/>
            <person name="Sanguinetti M."/>
            <person name="Schuetze T."/>
            <person name="Sepcic K."/>
            <person name="Shelest E."/>
            <person name="Sherlock G."/>
            <person name="Sophianopoulou V."/>
            <person name="Squina F.M."/>
            <person name="Sun H."/>
            <person name="Susca A."/>
            <person name="Todd R.B."/>
            <person name="Tsang A."/>
            <person name="Unkles S.E."/>
            <person name="van de Wiele N."/>
            <person name="van Rossen-Uffink D."/>
            <person name="Oliveira J.V."/>
            <person name="Vesth T.C."/>
            <person name="Visser J."/>
            <person name="Yu J.-H."/>
            <person name="Zhou M."/>
            <person name="Andersen M.R."/>
            <person name="Archer D.B."/>
            <person name="Baker S.E."/>
            <person name="Benoit I."/>
            <person name="Brakhage A.A."/>
            <person name="Braus G.H."/>
            <person name="Fischer R."/>
            <person name="Frisvad J.C."/>
            <person name="Goldman G.H."/>
            <person name="Houbraken J."/>
            <person name="Oakley B."/>
            <person name="Pocsi I."/>
            <person name="Scazzocchio C."/>
            <person name="Seiboth B."/>
            <person name="vanKuyk P.A."/>
            <person name="Wortman J."/>
            <person name="Dyer P.S."/>
            <person name="Grigoriev I.V."/>
        </authorList>
    </citation>
    <scope>NUCLEOTIDE SEQUENCE [LARGE SCALE GENOMIC DNA]</scope>
    <source>
        <strain evidence="3">DTO 134E9</strain>
    </source>
</reference>
<dbReference type="GeneID" id="63753794"/>
<dbReference type="OrthoDB" id="4486320at2759"/>
<dbReference type="AlphaFoldDB" id="A0A1L9RMM5"/>